<dbReference type="RefSeq" id="XP_040696434.1">
    <property type="nucleotide sequence ID" value="XM_040843258.1"/>
</dbReference>
<dbReference type="EMBL" id="KV878600">
    <property type="protein sequence ID" value="OJJ52628.1"/>
    <property type="molecule type" value="Genomic_DNA"/>
</dbReference>
<dbReference type="AlphaFoldDB" id="A0A1L9SZN2"/>
<dbReference type="GeneID" id="63759331"/>
<accession>A0A1L9SZN2</accession>
<feature type="signal peptide" evidence="1">
    <location>
        <begin position="1"/>
        <end position="16"/>
    </location>
</feature>
<gene>
    <name evidence="2" type="ORF">ASPSYDRAFT_164401</name>
</gene>
<feature type="chain" id="PRO_5013154729" evidence="1">
    <location>
        <begin position="17"/>
        <end position="210"/>
    </location>
</feature>
<reference evidence="3" key="1">
    <citation type="journal article" date="2017" name="Genome Biol.">
        <title>Comparative genomics reveals high biological diversity and specific adaptations in the industrially and medically important fungal genus Aspergillus.</title>
        <authorList>
            <person name="de Vries R.P."/>
            <person name="Riley R."/>
            <person name="Wiebenga A."/>
            <person name="Aguilar-Osorio G."/>
            <person name="Amillis S."/>
            <person name="Uchima C.A."/>
            <person name="Anderluh G."/>
            <person name="Asadollahi M."/>
            <person name="Askin M."/>
            <person name="Barry K."/>
            <person name="Battaglia E."/>
            <person name="Bayram O."/>
            <person name="Benocci T."/>
            <person name="Braus-Stromeyer S.A."/>
            <person name="Caldana C."/>
            <person name="Canovas D."/>
            <person name="Cerqueira G.C."/>
            <person name="Chen F."/>
            <person name="Chen W."/>
            <person name="Choi C."/>
            <person name="Clum A."/>
            <person name="Dos Santos R.A."/>
            <person name="Damasio A.R."/>
            <person name="Diallinas G."/>
            <person name="Emri T."/>
            <person name="Fekete E."/>
            <person name="Flipphi M."/>
            <person name="Freyberg S."/>
            <person name="Gallo A."/>
            <person name="Gournas C."/>
            <person name="Habgood R."/>
            <person name="Hainaut M."/>
            <person name="Harispe M.L."/>
            <person name="Henrissat B."/>
            <person name="Hilden K.S."/>
            <person name="Hope R."/>
            <person name="Hossain A."/>
            <person name="Karabika E."/>
            <person name="Karaffa L."/>
            <person name="Karanyi Z."/>
            <person name="Krasevec N."/>
            <person name="Kuo A."/>
            <person name="Kusch H."/>
            <person name="LaButti K."/>
            <person name="Lagendijk E.L."/>
            <person name="Lapidus A."/>
            <person name="Levasseur A."/>
            <person name="Lindquist E."/>
            <person name="Lipzen A."/>
            <person name="Logrieco A.F."/>
            <person name="MacCabe A."/>
            <person name="Maekelae M.R."/>
            <person name="Malavazi I."/>
            <person name="Melin P."/>
            <person name="Meyer V."/>
            <person name="Mielnichuk N."/>
            <person name="Miskei M."/>
            <person name="Molnar A.P."/>
            <person name="Mule G."/>
            <person name="Ngan C.Y."/>
            <person name="Orejas M."/>
            <person name="Orosz E."/>
            <person name="Ouedraogo J.P."/>
            <person name="Overkamp K.M."/>
            <person name="Park H.-S."/>
            <person name="Perrone G."/>
            <person name="Piumi F."/>
            <person name="Punt P.J."/>
            <person name="Ram A.F."/>
            <person name="Ramon A."/>
            <person name="Rauscher S."/>
            <person name="Record E."/>
            <person name="Riano-Pachon D.M."/>
            <person name="Robert V."/>
            <person name="Roehrig J."/>
            <person name="Ruller R."/>
            <person name="Salamov A."/>
            <person name="Salih N.S."/>
            <person name="Samson R.A."/>
            <person name="Sandor E."/>
            <person name="Sanguinetti M."/>
            <person name="Schuetze T."/>
            <person name="Sepcic K."/>
            <person name="Shelest E."/>
            <person name="Sherlock G."/>
            <person name="Sophianopoulou V."/>
            <person name="Squina F.M."/>
            <person name="Sun H."/>
            <person name="Susca A."/>
            <person name="Todd R.B."/>
            <person name="Tsang A."/>
            <person name="Unkles S.E."/>
            <person name="van de Wiele N."/>
            <person name="van Rossen-Uffink D."/>
            <person name="Oliveira J.V."/>
            <person name="Vesth T.C."/>
            <person name="Visser J."/>
            <person name="Yu J.-H."/>
            <person name="Zhou M."/>
            <person name="Andersen M.R."/>
            <person name="Archer D.B."/>
            <person name="Baker S.E."/>
            <person name="Benoit I."/>
            <person name="Brakhage A.A."/>
            <person name="Braus G.H."/>
            <person name="Fischer R."/>
            <person name="Frisvad J.C."/>
            <person name="Goldman G.H."/>
            <person name="Houbraken J."/>
            <person name="Oakley B."/>
            <person name="Pocsi I."/>
            <person name="Scazzocchio C."/>
            <person name="Seiboth B."/>
            <person name="vanKuyk P.A."/>
            <person name="Wortman J."/>
            <person name="Dyer P.S."/>
            <person name="Grigoriev I.V."/>
        </authorList>
    </citation>
    <scope>NUCLEOTIDE SEQUENCE [LARGE SCALE GENOMIC DNA]</scope>
    <source>
        <strain evidence="3">CBS 593.65</strain>
    </source>
</reference>
<proteinExistence type="predicted"/>
<evidence type="ECO:0000256" key="1">
    <source>
        <dbReference type="SAM" id="SignalP"/>
    </source>
</evidence>
<evidence type="ECO:0000313" key="2">
    <source>
        <dbReference type="EMBL" id="OJJ52628.1"/>
    </source>
</evidence>
<keyword evidence="1" id="KW-0732">Signal</keyword>
<organism evidence="2 3">
    <name type="scientific">Aspergillus sydowii CBS 593.65</name>
    <dbReference type="NCBI Taxonomy" id="1036612"/>
    <lineage>
        <taxon>Eukaryota</taxon>
        <taxon>Fungi</taxon>
        <taxon>Dikarya</taxon>
        <taxon>Ascomycota</taxon>
        <taxon>Pezizomycotina</taxon>
        <taxon>Eurotiomycetes</taxon>
        <taxon>Eurotiomycetidae</taxon>
        <taxon>Eurotiales</taxon>
        <taxon>Aspergillaceae</taxon>
        <taxon>Aspergillus</taxon>
        <taxon>Aspergillus subgen. Nidulantes</taxon>
    </lineage>
</organism>
<evidence type="ECO:0000313" key="3">
    <source>
        <dbReference type="Proteomes" id="UP000184356"/>
    </source>
</evidence>
<keyword evidence="3" id="KW-1185">Reference proteome</keyword>
<dbReference type="OrthoDB" id="2349272at2759"/>
<dbReference type="VEuPathDB" id="FungiDB:ASPSYDRAFT_164401"/>
<name>A0A1L9SZN2_9EURO</name>
<sequence length="210" mass="22426">MKFSVILPFFPLLAVASPTCKPSSSGDTLTAAQIETVAPKSSSCANPDKVAPEECATAAQAAPALTTAFKKYGVTSKAEQAAVLGLIAFESGEFRFSRNHFPGVEGQGTRNMQSPDFNKKYAASIDALKEKFEEVKDQPGKVLDLLLEDPAVDFGSGAWFLTTQCDDSVREKLQSGNEEGWKGYIVDCVGTEANSERKGYWTAAVKALGA</sequence>
<protein>
    <submittedName>
        <fullName evidence="2">Uncharacterized protein</fullName>
    </submittedName>
</protein>
<dbReference type="Proteomes" id="UP000184356">
    <property type="component" value="Unassembled WGS sequence"/>
</dbReference>